<dbReference type="Pfam" id="PF13715">
    <property type="entry name" value="CarbopepD_reg_2"/>
    <property type="match status" value="1"/>
</dbReference>
<keyword evidence="4 8" id="KW-0812">Transmembrane</keyword>
<comment type="subcellular location">
    <subcellularLocation>
        <location evidence="1 8">Cell outer membrane</location>
        <topology evidence="1 8">Multi-pass membrane protein</topology>
    </subcellularLocation>
</comment>
<dbReference type="SUPFAM" id="SSF49464">
    <property type="entry name" value="Carboxypeptidase regulatory domain-like"/>
    <property type="match status" value="1"/>
</dbReference>
<dbReference type="Gene3D" id="2.170.130.10">
    <property type="entry name" value="TonB-dependent receptor, plug domain"/>
    <property type="match status" value="1"/>
</dbReference>
<dbReference type="Gene3D" id="2.60.40.1120">
    <property type="entry name" value="Carboxypeptidase-like, regulatory domain"/>
    <property type="match status" value="1"/>
</dbReference>
<dbReference type="SUPFAM" id="SSF56935">
    <property type="entry name" value="Porins"/>
    <property type="match status" value="1"/>
</dbReference>
<dbReference type="InterPro" id="IPR036942">
    <property type="entry name" value="Beta-barrel_TonB_sf"/>
</dbReference>
<comment type="caution">
    <text evidence="10">The sequence shown here is derived from an EMBL/GenBank/DDBJ whole genome shotgun (WGS) entry which is preliminary data.</text>
</comment>
<dbReference type="NCBIfam" id="TIGR04057">
    <property type="entry name" value="SusC_RagA_signa"/>
    <property type="match status" value="1"/>
</dbReference>
<dbReference type="RefSeq" id="WP_192460358.1">
    <property type="nucleotide sequence ID" value="NZ_JACYFJ010000001.1"/>
</dbReference>
<dbReference type="Proteomes" id="UP001595814">
    <property type="component" value="Unassembled WGS sequence"/>
</dbReference>
<dbReference type="Gene3D" id="2.40.170.20">
    <property type="entry name" value="TonB-dependent receptor, beta-barrel domain"/>
    <property type="match status" value="1"/>
</dbReference>
<evidence type="ECO:0000256" key="1">
    <source>
        <dbReference type="ARBA" id="ARBA00004571"/>
    </source>
</evidence>
<dbReference type="PANTHER" id="PTHR30069:SF29">
    <property type="entry name" value="HEMOGLOBIN AND HEMOGLOBIN-HAPTOGLOBIN-BINDING PROTEIN 1-RELATED"/>
    <property type="match status" value="1"/>
</dbReference>
<sequence length="1061" mass="118710">MNYQPNLSRERYVRFLRHFFTLLLFLGGTKFSIALAQSTIEGTVTDAAGTPLPGVSVVIDGTTQGVSTDFDGNYSINVESSDAVLIFSYIGFVSQTISTDGRSSIDIQMQEDVANLDEVVVVGYGTQKRATVSGSVASVKGEELTKSPTVNLTNSLSGRVAGLFVNQPSAEPGYDNATIRIRGTNTYNNTGALVVVDGIPDRDGGLGRINPADIESISVLKDASAAIYGARAANGVILVTTKRGRSGKPKITYSSMQGWATPTVIPEMANAAQYAELRNELDIIYNVPTNEWEAAANAYNTTGTYTRLNGTERSAVYSPEDIELFKNGTDPWGHPDTDWFDETFKRGSSQEKHTMQLTGGSENFNYFSSLGYLKQDAYYKNSATGYEQYDLRVNLDAKISEGIQLKIGVLGREEIRNFPTEPASAVFRMLTRGRPTEPAYWPNGFPGPDIENGQQPVVITTSQTGYDKDTRDFFQSNATLDIKIPWVEGLKFQTTAAIDKSFLNRKVWRTPWNLYTWDGVNRDESGLTPVQRGPAEPRLTQYSQNRLNILLGANLQYEKSFGNHNLLILAGTNKETKTYEGFEAFRRYFISPSIQDLFAGGTNEQNIDGSSDRASRLNYFGRVGYDFSEKYLMEFLWRYDGSYLFPEDTRYGFFPGFSAGWVITKENWFDGMNSDSYLNHLKLRASWGQLGNDKFDDSEFPANQFLATYGFGTYVVNNSLVTTLSESRVPNTGITWEVATNINVGLDARFIKNKLNLEFDWFLNKRTDILTTPSASLPALSGISPPRQNFGEVENKGFDFILGWNDFIGEEFSYGVTINAGYAKNKIIFNDEAEGSPEWQRVTGRMIGAELIYGYDGVFATQEDIDNEPLDYSAINSNLRPGDMKYLDYDGDGRITPDDRYRNDKNVYPTLQGGINLTASYKNFDISMLFQGAWGGELFFNFNEAGTIGNYLVRDYNNRWSPNNPSSVHPRISDRGDQYYSNGNTYWRQDTDYMRLKNFELGYNFPSEIIDHVGLSNLRFYLNGSNLFTWTDALFDPEGLNTSGRDYPVSKIFSAGFSVSF</sequence>
<accession>A0ABV8JME0</accession>
<reference evidence="11" key="1">
    <citation type="journal article" date="2019" name="Int. J. Syst. Evol. Microbiol.">
        <title>The Global Catalogue of Microorganisms (GCM) 10K type strain sequencing project: providing services to taxonomists for standard genome sequencing and annotation.</title>
        <authorList>
            <consortium name="The Broad Institute Genomics Platform"/>
            <consortium name="The Broad Institute Genome Sequencing Center for Infectious Disease"/>
            <person name="Wu L."/>
            <person name="Ma J."/>
        </authorList>
    </citation>
    <scope>NUCLEOTIDE SEQUENCE [LARGE SCALE GENOMIC DNA]</scope>
    <source>
        <strain evidence="11">CECT 7477</strain>
    </source>
</reference>
<dbReference type="InterPro" id="IPR012910">
    <property type="entry name" value="Plug_dom"/>
</dbReference>
<evidence type="ECO:0000313" key="11">
    <source>
        <dbReference type="Proteomes" id="UP001595814"/>
    </source>
</evidence>
<evidence type="ECO:0000256" key="7">
    <source>
        <dbReference type="ARBA" id="ARBA00023237"/>
    </source>
</evidence>
<dbReference type="EMBL" id="JBHSAW010000004">
    <property type="protein sequence ID" value="MFC4096017.1"/>
    <property type="molecule type" value="Genomic_DNA"/>
</dbReference>
<name>A0ABV8JME0_9FLAO</name>
<keyword evidence="5" id="KW-0732">Signal</keyword>
<keyword evidence="6 8" id="KW-0472">Membrane</keyword>
<dbReference type="InterPro" id="IPR037066">
    <property type="entry name" value="Plug_dom_sf"/>
</dbReference>
<keyword evidence="2 8" id="KW-0813">Transport</keyword>
<evidence type="ECO:0000256" key="6">
    <source>
        <dbReference type="ARBA" id="ARBA00023136"/>
    </source>
</evidence>
<gene>
    <name evidence="10" type="ORF">ACFOUT_09025</name>
</gene>
<feature type="domain" description="TonB-dependent receptor plug" evidence="9">
    <location>
        <begin position="131"/>
        <end position="236"/>
    </location>
</feature>
<dbReference type="PROSITE" id="PS52016">
    <property type="entry name" value="TONB_DEPENDENT_REC_3"/>
    <property type="match status" value="1"/>
</dbReference>
<evidence type="ECO:0000313" key="10">
    <source>
        <dbReference type="EMBL" id="MFC4096017.1"/>
    </source>
</evidence>
<comment type="similarity">
    <text evidence="8">Belongs to the TonB-dependent receptor family.</text>
</comment>
<dbReference type="InterPro" id="IPR023996">
    <property type="entry name" value="TonB-dep_OMP_SusC/RagA"/>
</dbReference>
<evidence type="ECO:0000256" key="3">
    <source>
        <dbReference type="ARBA" id="ARBA00022452"/>
    </source>
</evidence>
<evidence type="ECO:0000256" key="8">
    <source>
        <dbReference type="PROSITE-ProRule" id="PRU01360"/>
    </source>
</evidence>
<dbReference type="InterPro" id="IPR008969">
    <property type="entry name" value="CarboxyPept-like_regulatory"/>
</dbReference>
<evidence type="ECO:0000256" key="2">
    <source>
        <dbReference type="ARBA" id="ARBA00022448"/>
    </source>
</evidence>
<dbReference type="PANTHER" id="PTHR30069">
    <property type="entry name" value="TONB-DEPENDENT OUTER MEMBRANE RECEPTOR"/>
    <property type="match status" value="1"/>
</dbReference>
<keyword evidence="11" id="KW-1185">Reference proteome</keyword>
<protein>
    <submittedName>
        <fullName evidence="10">SusC/RagA family TonB-linked outer membrane protein</fullName>
    </submittedName>
</protein>
<dbReference type="InterPro" id="IPR039426">
    <property type="entry name" value="TonB-dep_rcpt-like"/>
</dbReference>
<proteinExistence type="inferred from homology"/>
<evidence type="ECO:0000256" key="5">
    <source>
        <dbReference type="ARBA" id="ARBA00022729"/>
    </source>
</evidence>
<keyword evidence="3 8" id="KW-1134">Transmembrane beta strand</keyword>
<evidence type="ECO:0000259" key="9">
    <source>
        <dbReference type="Pfam" id="PF07715"/>
    </source>
</evidence>
<dbReference type="NCBIfam" id="TIGR04056">
    <property type="entry name" value="OMP_RagA_SusC"/>
    <property type="match status" value="1"/>
</dbReference>
<organism evidence="10 11">
    <name type="scientific">Euzebyella saccharophila</name>
    <dbReference type="NCBI Taxonomy" id="679664"/>
    <lineage>
        <taxon>Bacteria</taxon>
        <taxon>Pseudomonadati</taxon>
        <taxon>Bacteroidota</taxon>
        <taxon>Flavobacteriia</taxon>
        <taxon>Flavobacteriales</taxon>
        <taxon>Flavobacteriaceae</taxon>
        <taxon>Euzebyella</taxon>
    </lineage>
</organism>
<evidence type="ECO:0000256" key="4">
    <source>
        <dbReference type="ARBA" id="ARBA00022692"/>
    </source>
</evidence>
<keyword evidence="7 8" id="KW-0998">Cell outer membrane</keyword>
<dbReference type="Pfam" id="PF07715">
    <property type="entry name" value="Plug"/>
    <property type="match status" value="1"/>
</dbReference>
<dbReference type="InterPro" id="IPR023997">
    <property type="entry name" value="TonB-dep_OMP_SusC/RagA_CS"/>
</dbReference>